<sequence length="1316" mass="134026">MPAVLTSSARRSRIAAAFALSLTLGATGLGGLATTASAAPDPAAPGGLNAGPADLSQPEAAQDDAAGDDLGLPPSLRQGKRPQSYLLELDGRSTSAAFAAARRGGSKASAARAASTRLAQIRSAQRDVVRALPRSASVLYRTHATVPGVAVRATVGDASRLAGIAGVSAVRPIALKQQTNGYAVPLQGAPQVWEGRGDLGQDTTIAIIDSGIDYTHANFGGPGTRQAYEQAFGALGASPSFPSEKVIGGYDLAGDDYDADPNNDTYNPVPSPDDFPLDCDANGHGSHVAGSAAGLGENADGSTYTGSYDTDTPFDQMKIGPGMAPAAKLYAYRVFGCFGSTDLVGAAIEMAVDPNGDGDPSDHVDVINMSLGSTFGSPEDADATVSEAAVAAGVVVTASSGNSGDVRDVGGAPGNAPTLLTVANTQDASEVVDATYFSVAGGAPQRAASSRAVLYDWDTQPDLQGQVVELTGANAAACDPLNSTDQAKVDGKVALVTWTQDALECGSIARGGNLAAAGAIGFVFHNSADNFSGGINGSAVIPGVLMAKSPADAISAAINAGQTVVINGTQPTAFQQVLGENNDKVNTDSSRNLHATDGLKPDVAAVGTTVFSTEAGGGTDGVSFSGTSMSAPMVAGLSSLVVSEHPAWTPEQVKAAIMNTAGQDVYTGDFHTGDVYGPNRVGAGRIQAQPALETEVVAYNADAPGTVSVSFGPVEVSGPTSLHRTVTVQNTGLSTITYNLSYDPITEVPGVDVLLDTDSVTVGPRSSATFQVSLLAPDPSALTKTVDPTMPPVGVQGYPVETLAETSGRVLLTPSTQAQPQLRVPVYAAPRPASTMTQPDSVPMAPGVDEATLAMSGGDVGVGQTNGANDGDFTDAVRSIAAGFELTAVSGQSPFCSQTVTFACLRLPEERAADIEYVGVTSDYPLYQNVDDSLAYFAVAAHAPVSTPASKIYYQIDLDVDGDKAPDLFLYNTRLGDDDTFVSQLLDPAVGVVDLQLLDARFGDTDMAAYDSDVQMLPVSLAALASYGIDVDNPRIGYGVETYSAYSSQPIDLVGVDPATGDLQLSTDVYSPAIVVDNGGEAPLMLDRDGDTLNVTRNAASYAADGGLGVLMLHFHNHVGDKAQVVDLSAPSELALSASPTSLVRGATTKLTVTASGEGDAPTGRVVIRRGGSVVAQGNLSAGRFTATVKVPTVGRTTFTASYEGAGGYQPSTATTAVTARKAPAAVSVALSKASGKVGKPVKATVTVKTVNGIKPTGKVTLTVGGKKQQAAVRNGKAVFTVTPRKAGKLTMVATYPGDATYLSGKSKPVTYTVTK</sequence>
<keyword evidence="3 7" id="KW-0645">Protease</keyword>
<dbReference type="InterPro" id="IPR023827">
    <property type="entry name" value="Peptidase_S8_Asp-AS"/>
</dbReference>
<evidence type="ECO:0000313" key="15">
    <source>
        <dbReference type="Proteomes" id="UP001500221"/>
    </source>
</evidence>
<feature type="compositionally biased region" description="Low complexity" evidence="9">
    <location>
        <begin position="43"/>
        <end position="55"/>
    </location>
</feature>
<feature type="signal peptide" evidence="10">
    <location>
        <begin position="1"/>
        <end position="38"/>
    </location>
</feature>
<evidence type="ECO:0000259" key="11">
    <source>
        <dbReference type="Pfam" id="PF00082"/>
    </source>
</evidence>
<evidence type="ECO:0000256" key="4">
    <source>
        <dbReference type="ARBA" id="ARBA00022729"/>
    </source>
</evidence>
<dbReference type="InterPro" id="IPR000209">
    <property type="entry name" value="Peptidase_S8/S53_dom"/>
</dbReference>
<evidence type="ECO:0000256" key="6">
    <source>
        <dbReference type="ARBA" id="ARBA00022825"/>
    </source>
</evidence>
<dbReference type="InterPro" id="IPR022398">
    <property type="entry name" value="Peptidase_S8_His-AS"/>
</dbReference>
<feature type="domain" description="Peptidase S8/S53" evidence="11">
    <location>
        <begin position="200"/>
        <end position="663"/>
    </location>
</feature>
<dbReference type="InterPro" id="IPR036852">
    <property type="entry name" value="Peptidase_S8/S53_dom_sf"/>
</dbReference>
<dbReference type="Pfam" id="PF02225">
    <property type="entry name" value="PA"/>
    <property type="match status" value="1"/>
</dbReference>
<dbReference type="Pfam" id="PF00082">
    <property type="entry name" value="Peptidase_S8"/>
    <property type="match status" value="1"/>
</dbReference>
<evidence type="ECO:0000256" key="7">
    <source>
        <dbReference type="PROSITE-ProRule" id="PRU01240"/>
    </source>
</evidence>
<dbReference type="InterPro" id="IPR023828">
    <property type="entry name" value="Peptidase_S8_Ser-AS"/>
</dbReference>
<keyword evidence="15" id="KW-1185">Reference proteome</keyword>
<keyword evidence="6 7" id="KW-0720">Serine protease</keyword>
<feature type="active site" description="Charge relay system" evidence="7">
    <location>
        <position position="628"/>
    </location>
</feature>
<evidence type="ECO:0000259" key="13">
    <source>
        <dbReference type="Pfam" id="PF16640"/>
    </source>
</evidence>
<dbReference type="PROSITE" id="PS00136">
    <property type="entry name" value="SUBTILASE_ASP"/>
    <property type="match status" value="1"/>
</dbReference>
<dbReference type="Proteomes" id="UP001500221">
    <property type="component" value="Unassembled WGS sequence"/>
</dbReference>
<evidence type="ECO:0000256" key="1">
    <source>
        <dbReference type="ARBA" id="ARBA00011073"/>
    </source>
</evidence>
<dbReference type="PROSITE" id="PS00138">
    <property type="entry name" value="SUBTILASE_SER"/>
    <property type="match status" value="1"/>
</dbReference>
<dbReference type="PROSITE" id="PS51892">
    <property type="entry name" value="SUBTILASE"/>
    <property type="match status" value="1"/>
</dbReference>
<dbReference type="PANTHER" id="PTHR43806">
    <property type="entry name" value="PEPTIDASE S8"/>
    <property type="match status" value="1"/>
</dbReference>
<feature type="active site" description="Charge relay system" evidence="7">
    <location>
        <position position="209"/>
    </location>
</feature>
<proteinExistence type="inferred from homology"/>
<feature type="region of interest" description="Disordered" evidence="9">
    <location>
        <begin position="43"/>
        <end position="78"/>
    </location>
</feature>
<dbReference type="Gene3D" id="2.60.40.10">
    <property type="entry name" value="Immunoglobulins"/>
    <property type="match status" value="2"/>
</dbReference>
<dbReference type="PRINTS" id="PR00723">
    <property type="entry name" value="SUBTILISIN"/>
</dbReference>
<keyword evidence="2" id="KW-0964">Secreted</keyword>
<evidence type="ECO:0000259" key="12">
    <source>
        <dbReference type="Pfam" id="PF02225"/>
    </source>
</evidence>
<reference evidence="15" key="1">
    <citation type="journal article" date="2019" name="Int. J. Syst. Evol. Microbiol.">
        <title>The Global Catalogue of Microorganisms (GCM) 10K type strain sequencing project: providing services to taxonomists for standard genome sequencing and annotation.</title>
        <authorList>
            <consortium name="The Broad Institute Genomics Platform"/>
            <consortium name="The Broad Institute Genome Sequencing Center for Infectious Disease"/>
            <person name="Wu L."/>
            <person name="Ma J."/>
        </authorList>
    </citation>
    <scope>NUCLEOTIDE SEQUENCE [LARGE SCALE GENOMIC DNA]</scope>
    <source>
        <strain evidence="15">JCM 18459</strain>
    </source>
</reference>
<dbReference type="SUPFAM" id="SSF52743">
    <property type="entry name" value="Subtilisin-like"/>
    <property type="match status" value="1"/>
</dbReference>
<evidence type="ECO:0000256" key="9">
    <source>
        <dbReference type="SAM" id="MobiDB-lite"/>
    </source>
</evidence>
<dbReference type="EMBL" id="BAABKG010000001">
    <property type="protein sequence ID" value="GAA5143808.1"/>
    <property type="molecule type" value="Genomic_DNA"/>
</dbReference>
<dbReference type="InterPro" id="IPR013783">
    <property type="entry name" value="Ig-like_fold"/>
</dbReference>
<dbReference type="InterPro" id="IPR032109">
    <property type="entry name" value="Big_3_5"/>
</dbReference>
<evidence type="ECO:0000256" key="2">
    <source>
        <dbReference type="ARBA" id="ARBA00022512"/>
    </source>
</evidence>
<evidence type="ECO:0000313" key="14">
    <source>
        <dbReference type="EMBL" id="GAA5143808.1"/>
    </source>
</evidence>
<feature type="domain" description="PA" evidence="12">
    <location>
        <begin position="464"/>
        <end position="553"/>
    </location>
</feature>
<dbReference type="Gene3D" id="3.40.50.200">
    <property type="entry name" value="Peptidase S8/S53 domain"/>
    <property type="match status" value="2"/>
</dbReference>
<keyword evidence="4 10" id="KW-0732">Signal</keyword>
<accession>A0ABP9PEG7</accession>
<feature type="chain" id="PRO_5047005901" evidence="10">
    <location>
        <begin position="39"/>
        <end position="1316"/>
    </location>
</feature>
<dbReference type="PANTHER" id="PTHR43806:SF11">
    <property type="entry name" value="CEREVISIN-RELATED"/>
    <property type="match status" value="1"/>
</dbReference>
<keyword evidence="5 7" id="KW-0378">Hydrolase</keyword>
<feature type="domain" description="Bacterial Ig-like" evidence="13">
    <location>
        <begin position="1136"/>
        <end position="1219"/>
    </location>
</feature>
<dbReference type="CDD" id="cd07474">
    <property type="entry name" value="Peptidases_S8_subtilisin_Vpr-like"/>
    <property type="match status" value="1"/>
</dbReference>
<feature type="domain" description="Bacterial Ig-like" evidence="13">
    <location>
        <begin position="1232"/>
        <end position="1315"/>
    </location>
</feature>
<comment type="caution">
    <text evidence="14">The sequence shown here is derived from an EMBL/GenBank/DDBJ whole genome shotgun (WGS) entry which is preliminary data.</text>
</comment>
<dbReference type="RefSeq" id="WP_345455162.1">
    <property type="nucleotide sequence ID" value="NZ_BAABKG010000001.1"/>
</dbReference>
<gene>
    <name evidence="14" type="ORF">GCM10023340_10100</name>
</gene>
<protein>
    <submittedName>
        <fullName evidence="14">S8 family serine peptidase</fullName>
    </submittedName>
</protein>
<dbReference type="InterPro" id="IPR015500">
    <property type="entry name" value="Peptidase_S8_subtilisin-rel"/>
</dbReference>
<evidence type="ECO:0000256" key="3">
    <source>
        <dbReference type="ARBA" id="ARBA00022670"/>
    </source>
</evidence>
<dbReference type="InterPro" id="IPR050131">
    <property type="entry name" value="Peptidase_S8_subtilisin-like"/>
</dbReference>
<comment type="similarity">
    <text evidence="1 7 8">Belongs to the peptidase S8 family.</text>
</comment>
<keyword evidence="2" id="KW-0134">Cell wall</keyword>
<dbReference type="InterPro" id="IPR003137">
    <property type="entry name" value="PA_domain"/>
</dbReference>
<dbReference type="PROSITE" id="PS00137">
    <property type="entry name" value="SUBTILASE_HIS"/>
    <property type="match status" value="1"/>
</dbReference>
<evidence type="ECO:0000256" key="5">
    <source>
        <dbReference type="ARBA" id="ARBA00022801"/>
    </source>
</evidence>
<dbReference type="Pfam" id="PF16640">
    <property type="entry name" value="Big_3_5"/>
    <property type="match status" value="2"/>
</dbReference>
<evidence type="ECO:0000256" key="10">
    <source>
        <dbReference type="SAM" id="SignalP"/>
    </source>
</evidence>
<organism evidence="14 15">
    <name type="scientific">Nocardioides marinquilinus</name>
    <dbReference type="NCBI Taxonomy" id="1210400"/>
    <lineage>
        <taxon>Bacteria</taxon>
        <taxon>Bacillati</taxon>
        <taxon>Actinomycetota</taxon>
        <taxon>Actinomycetes</taxon>
        <taxon>Propionibacteriales</taxon>
        <taxon>Nocardioidaceae</taxon>
        <taxon>Nocardioides</taxon>
    </lineage>
</organism>
<evidence type="ECO:0000256" key="8">
    <source>
        <dbReference type="RuleBase" id="RU003355"/>
    </source>
</evidence>
<dbReference type="InterPro" id="IPR034213">
    <property type="entry name" value="S8_Vpr-like"/>
</dbReference>
<name>A0ABP9PEG7_9ACTN</name>
<feature type="active site" description="Charge relay system" evidence="7">
    <location>
        <position position="284"/>
    </location>
</feature>